<dbReference type="Proteomes" id="UP000199600">
    <property type="component" value="Unassembled WGS sequence"/>
</dbReference>
<proteinExistence type="predicted"/>
<evidence type="ECO:0000313" key="2">
    <source>
        <dbReference type="Proteomes" id="UP000199600"/>
    </source>
</evidence>
<name>A0A1A8Y2W3_9RHOO</name>
<dbReference type="EMBL" id="FLQY01000366">
    <property type="protein sequence ID" value="SBT10733.1"/>
    <property type="molecule type" value="Genomic_DNA"/>
</dbReference>
<accession>A0A1A8Y2W3</accession>
<reference evidence="1 2" key="1">
    <citation type="submission" date="2016-06" db="EMBL/GenBank/DDBJ databases">
        <authorList>
            <person name="Kjaerup R.B."/>
            <person name="Dalgaard T.S."/>
            <person name="Juul-Madsen H.R."/>
        </authorList>
    </citation>
    <scope>NUCLEOTIDE SEQUENCE [LARGE SCALE GENOMIC DNA]</scope>
    <source>
        <strain evidence="1">2</strain>
    </source>
</reference>
<keyword evidence="2" id="KW-1185">Reference proteome</keyword>
<gene>
    <name evidence="1" type="ORF">PROAA_630011</name>
</gene>
<dbReference type="AlphaFoldDB" id="A0A1A8Y2W3"/>
<sequence length="91" mass="10394">MNSESQDAGVIAAIVERLEEQRLPRALDLKAKVDQGGMLDDMDIEFLEHVFADNNKLKPLLARHPEYQDLAARMLNLYLEITTKALENEQK</sequence>
<evidence type="ECO:0000313" key="1">
    <source>
        <dbReference type="EMBL" id="SBT10733.1"/>
    </source>
</evidence>
<dbReference type="RefSeq" id="WP_186412304.1">
    <property type="nucleotide sequence ID" value="NZ_FLQY01000366.1"/>
</dbReference>
<organism evidence="1 2">
    <name type="scientific">Candidatus Propionivibrio aalborgensis</name>
    <dbReference type="NCBI Taxonomy" id="1860101"/>
    <lineage>
        <taxon>Bacteria</taxon>
        <taxon>Pseudomonadati</taxon>
        <taxon>Pseudomonadota</taxon>
        <taxon>Betaproteobacteria</taxon>
        <taxon>Rhodocyclales</taxon>
        <taxon>Rhodocyclaceae</taxon>
        <taxon>Propionivibrio</taxon>
    </lineage>
</organism>
<protein>
    <submittedName>
        <fullName evidence="1">Uncharacterized protein</fullName>
    </submittedName>
</protein>